<organism evidence="1">
    <name type="scientific">marine sediment metagenome</name>
    <dbReference type="NCBI Taxonomy" id="412755"/>
    <lineage>
        <taxon>unclassified sequences</taxon>
        <taxon>metagenomes</taxon>
        <taxon>ecological metagenomes</taxon>
    </lineage>
</organism>
<sequence length="66" mass="7879">MAEIRECIICHIRWAPWAIGKYLENCPACGCDIYQICDLFLSEEQQRKINDLTIEKYLQEVKDERE</sequence>
<accession>A0A0F9SM44</accession>
<dbReference type="EMBL" id="LAZR01001859">
    <property type="protein sequence ID" value="KKN37966.1"/>
    <property type="molecule type" value="Genomic_DNA"/>
</dbReference>
<protein>
    <submittedName>
        <fullName evidence="1">Uncharacterized protein</fullName>
    </submittedName>
</protein>
<gene>
    <name evidence="1" type="ORF">LCGC14_0758080</name>
</gene>
<comment type="caution">
    <text evidence="1">The sequence shown here is derived from an EMBL/GenBank/DDBJ whole genome shotgun (WGS) entry which is preliminary data.</text>
</comment>
<proteinExistence type="predicted"/>
<dbReference type="AlphaFoldDB" id="A0A0F9SM44"/>
<name>A0A0F9SM44_9ZZZZ</name>
<reference evidence="1" key="1">
    <citation type="journal article" date="2015" name="Nature">
        <title>Complex archaea that bridge the gap between prokaryotes and eukaryotes.</title>
        <authorList>
            <person name="Spang A."/>
            <person name="Saw J.H."/>
            <person name="Jorgensen S.L."/>
            <person name="Zaremba-Niedzwiedzka K."/>
            <person name="Martijn J."/>
            <person name="Lind A.E."/>
            <person name="van Eijk R."/>
            <person name="Schleper C."/>
            <person name="Guy L."/>
            <person name="Ettema T.J."/>
        </authorList>
    </citation>
    <scope>NUCLEOTIDE SEQUENCE</scope>
</reference>
<evidence type="ECO:0000313" key="1">
    <source>
        <dbReference type="EMBL" id="KKN37966.1"/>
    </source>
</evidence>